<organism evidence="1 2">
    <name type="scientific">Marivirga lumbricoides</name>
    <dbReference type="NCBI Taxonomy" id="1046115"/>
    <lineage>
        <taxon>Bacteria</taxon>
        <taxon>Pseudomonadati</taxon>
        <taxon>Bacteroidota</taxon>
        <taxon>Cytophagia</taxon>
        <taxon>Cytophagales</taxon>
        <taxon>Marivirgaceae</taxon>
        <taxon>Marivirga</taxon>
    </lineage>
</organism>
<evidence type="ECO:0000313" key="2">
    <source>
        <dbReference type="Proteomes" id="UP000240608"/>
    </source>
</evidence>
<dbReference type="EMBL" id="PYVU01000001">
    <property type="protein sequence ID" value="PTB98020.1"/>
    <property type="molecule type" value="Genomic_DNA"/>
</dbReference>
<dbReference type="InterPro" id="IPR028964">
    <property type="entry name" value="Imm8"/>
</dbReference>
<accession>A0A2T4DW46</accession>
<protein>
    <submittedName>
        <fullName evidence="1">Uncharacterized protein</fullName>
    </submittedName>
</protein>
<comment type="caution">
    <text evidence="1">The sequence shown here is derived from an EMBL/GenBank/DDBJ whole genome shotgun (WGS) entry which is preliminary data.</text>
</comment>
<evidence type="ECO:0000313" key="1">
    <source>
        <dbReference type="EMBL" id="PTB98020.1"/>
    </source>
</evidence>
<sequence length="134" mass="15837">MNFKIHSWDSVPPNINLETYEPQGAYCIGLEFTIRIEGLEAEESFTFMLCNLEGLVDHHNKLLNPETFYLEGFIIQERYSFPGLVKFLNNMIKDMSPQNYMDLILKLESKFGWEYSQEIRAKGKIDYVFDGEWY</sequence>
<dbReference type="Proteomes" id="UP000240608">
    <property type="component" value="Unassembled WGS sequence"/>
</dbReference>
<proteinExistence type="predicted"/>
<name>A0A2T4DW46_9BACT</name>
<dbReference type="AlphaFoldDB" id="A0A2T4DW46"/>
<reference evidence="1 2" key="1">
    <citation type="submission" date="2018-03" db="EMBL/GenBank/DDBJ databases">
        <title>Cross-interface Injection: A General Nanoliter Liquid Handling Method Applied to Single Cells Genome Amplification Automated Nanoliter Liquid Handling Applied to Single Cell Multiple Displacement Amplification.</title>
        <authorList>
            <person name="Yun J."/>
            <person name="Xu P."/>
            <person name="Xu J."/>
            <person name="Dai X."/>
            <person name="Wang Y."/>
            <person name="Zheng X."/>
            <person name="Cao C."/>
            <person name="Yi Q."/>
            <person name="Zhu Y."/>
            <person name="Wang L."/>
            <person name="Dong Z."/>
            <person name="Huang Y."/>
            <person name="Huang L."/>
            <person name="Du W."/>
        </authorList>
    </citation>
    <scope>NUCLEOTIDE SEQUENCE [LARGE SCALE GENOMIC DNA]</scope>
    <source>
        <strain evidence="1 2">Z-D1-2</strain>
    </source>
</reference>
<dbReference type="Pfam" id="PF15586">
    <property type="entry name" value="Imm8"/>
    <property type="match status" value="1"/>
</dbReference>
<gene>
    <name evidence="1" type="ORF">C9994_00240</name>
</gene>